<dbReference type="EC" id="2.7.7.7" evidence="3"/>
<dbReference type="Pfam" id="PF07733">
    <property type="entry name" value="DNA_pol3_alpha"/>
    <property type="match status" value="1"/>
</dbReference>
<dbReference type="PANTHER" id="PTHR32294">
    <property type="entry name" value="DNA POLYMERASE III SUBUNIT ALPHA"/>
    <property type="match status" value="1"/>
</dbReference>
<dbReference type="Gene3D" id="1.10.10.1600">
    <property type="entry name" value="Bacterial DNA polymerase III alpha subunit, thumb domain"/>
    <property type="match status" value="1"/>
</dbReference>
<sequence length="1200" mass="135888">MNIKDKAGFCHLHLHTEYSLLDGSGMIKKMVARAKELGMEHIAITDHGAMYGVVEFYKEAVKAGLKPVIGCEIYVAAMSMDQKSQDSENSTHHLVLLVKNETGYRNLMKIVTEGSLRGFYYKPRVDHDFLKSHSEGLICLSACLGGEVQKYFTLDMPSKAREAALFYKETFRDGFYLELQDHGMMEQKKVNRLNIELARELEIPLVATNDVHYIEKDDSRAHDILLCIQTGKTVDVEERMRYPSPEFYLKSPEEMEMLFGEIPEALENTVKIAEECNFSFEFNVPKLPRFPLPEGTDHFEYLKAQVYKGMVEKYPVFSGFKGKAFTTDELSEFDDTEAIELLKRVDYELKVMRDMGYVDYFLIVWDFIKFANDNGIATGAGRGSAAGSVVSYCLNITKIDPIKYSLLFERFLNPERISMPDIDSDFCYERRGEVIDYVVGKYGTDNVAQIITFGTMAAKACIRDVGRAMNYPYGEVDQIAKMIPGMLNITIDKALEINPELKRAYEEDGRVMELIDVARKLEGLSRHASTHAAGVVISEKALVEYVPLQKNEDMVVTQFTMNTLEELGLLKMDFLGLRTLTVMRDTVDMVKVNRDETVDIDALDLKDPEVFRMIGEGKTVGVFQLESAGMTSFMKELRPDSLEDIIAGISLYRPGPMAEIPRYIENKKNPEKITYLCKELEPILSVTYGVIIYQEQVMQIVRDLAGYSLGRSDLVRRAMSKKKHDVMEEERKNFIYGLKDKDGNIIVEGCIRRGIDESAANKIFDQMTDFASYAFNKAHAAAYAVIGYQTGFLMRYYPQEFIAAMLNSVIGNSEKCGAYLRSAKELGIKVLPPDINESEFRYTVKGTTIRFGLGAIKGVGRNMVDSFVRIREERGRFRNLMDFTERIEQGSVNKRALEALIKSGCFDGLDGARSQMLAVYDRILDSFTQVRKRTIEGQVSLFGDIIEDHSLSGIELPNLREFDKKDMLAMEKEMTGMYLSGHPLDDFEELIGRMSSTSVADITKGADAILDDIRDEAALYTESIMAETGLKDGDKVIMGGLIRNITRKITRNQAMMAFLNFEDLTGVIEGIVFPKSYEKLLEFLREDSIVLLKGRLSMKEDEAPKIIVEDLGPLKSKMEKRIYLRFDDMEDAKLAVKRLRSVFRTFHGETPVYVVAGKSKDTMKLAKDLWVDHNSDILGMLKEKLGEANVKMVERSAGSA</sequence>
<keyword evidence="6 12" id="KW-0548">Nucleotidyltransferase</keyword>
<dbReference type="EMBL" id="JAGGKC010000018">
    <property type="protein sequence ID" value="MBP1919714.1"/>
    <property type="molecule type" value="Genomic_DNA"/>
</dbReference>
<proteinExistence type="inferred from homology"/>
<evidence type="ECO:0000313" key="13">
    <source>
        <dbReference type="Proteomes" id="UP001519271"/>
    </source>
</evidence>
<dbReference type="InterPro" id="IPR003141">
    <property type="entry name" value="Pol/His_phosphatase_N"/>
</dbReference>
<comment type="function">
    <text evidence="9">DNA polymerase III is a complex, multichain enzyme responsible for most of the replicative synthesis in bacteria. This DNA polymerase also exhibits 3' to 5' exonuclease activity. The alpha chain is the DNA polymerase.</text>
</comment>
<evidence type="ECO:0000256" key="5">
    <source>
        <dbReference type="ARBA" id="ARBA00022679"/>
    </source>
</evidence>
<evidence type="ECO:0000256" key="1">
    <source>
        <dbReference type="ARBA" id="ARBA00004496"/>
    </source>
</evidence>
<dbReference type="InterPro" id="IPR016195">
    <property type="entry name" value="Pol/histidinol_Pase-like"/>
</dbReference>
<comment type="similarity">
    <text evidence="2">Belongs to the DNA polymerase type-C family. DnaE subfamily.</text>
</comment>
<evidence type="ECO:0000256" key="2">
    <source>
        <dbReference type="ARBA" id="ARBA00009496"/>
    </source>
</evidence>
<evidence type="ECO:0000256" key="8">
    <source>
        <dbReference type="ARBA" id="ARBA00022932"/>
    </source>
</evidence>
<dbReference type="NCBIfam" id="NF004226">
    <property type="entry name" value="PRK05673.1"/>
    <property type="match status" value="1"/>
</dbReference>
<dbReference type="CDD" id="cd04485">
    <property type="entry name" value="DnaE_OBF"/>
    <property type="match status" value="1"/>
</dbReference>
<dbReference type="Proteomes" id="UP001519271">
    <property type="component" value="Unassembled WGS sequence"/>
</dbReference>
<accession>A0ABS4G596</accession>
<dbReference type="SMART" id="SM00481">
    <property type="entry name" value="POLIIIAc"/>
    <property type="match status" value="1"/>
</dbReference>
<dbReference type="NCBIfam" id="NF005298">
    <property type="entry name" value="PRK06826.1"/>
    <property type="match status" value="1"/>
</dbReference>
<dbReference type="GO" id="GO:0003887">
    <property type="term" value="F:DNA-directed DNA polymerase activity"/>
    <property type="evidence" value="ECO:0007669"/>
    <property type="project" value="UniProtKB-EC"/>
</dbReference>
<dbReference type="SUPFAM" id="SSF89550">
    <property type="entry name" value="PHP domain-like"/>
    <property type="match status" value="1"/>
</dbReference>
<evidence type="ECO:0000313" key="12">
    <source>
        <dbReference type="EMBL" id="MBP1919714.1"/>
    </source>
</evidence>
<comment type="catalytic activity">
    <reaction evidence="10">
        <text>DNA(n) + a 2'-deoxyribonucleoside 5'-triphosphate = DNA(n+1) + diphosphate</text>
        <dbReference type="Rhea" id="RHEA:22508"/>
        <dbReference type="Rhea" id="RHEA-COMP:17339"/>
        <dbReference type="Rhea" id="RHEA-COMP:17340"/>
        <dbReference type="ChEBI" id="CHEBI:33019"/>
        <dbReference type="ChEBI" id="CHEBI:61560"/>
        <dbReference type="ChEBI" id="CHEBI:173112"/>
        <dbReference type="EC" id="2.7.7.7"/>
    </reaction>
</comment>
<dbReference type="InterPro" id="IPR004013">
    <property type="entry name" value="PHP_dom"/>
</dbReference>
<keyword evidence="5 12" id="KW-0808">Transferase</keyword>
<dbReference type="InterPro" id="IPR004805">
    <property type="entry name" value="DnaE2/DnaE/PolC"/>
</dbReference>
<dbReference type="Pfam" id="PF01336">
    <property type="entry name" value="tRNA_anti-codon"/>
    <property type="match status" value="1"/>
</dbReference>
<evidence type="ECO:0000256" key="4">
    <source>
        <dbReference type="ARBA" id="ARBA00019114"/>
    </source>
</evidence>
<evidence type="ECO:0000256" key="6">
    <source>
        <dbReference type="ARBA" id="ARBA00022695"/>
    </source>
</evidence>
<keyword evidence="13" id="KW-1185">Reference proteome</keyword>
<evidence type="ECO:0000256" key="3">
    <source>
        <dbReference type="ARBA" id="ARBA00012417"/>
    </source>
</evidence>
<gene>
    <name evidence="12" type="ORF">J2Z34_002210</name>
</gene>
<dbReference type="CDD" id="cd12113">
    <property type="entry name" value="PHP_PolIIIA_DnaE3"/>
    <property type="match status" value="1"/>
</dbReference>
<protein>
    <recommendedName>
        <fullName evidence="4">DNA polymerase III subunit alpha</fullName>
        <ecNumber evidence="3">2.7.7.7</ecNumber>
    </recommendedName>
</protein>
<feature type="domain" description="Polymerase/histidinol phosphatase N-terminal" evidence="11">
    <location>
        <begin position="10"/>
        <end position="77"/>
    </location>
</feature>
<dbReference type="InterPro" id="IPR011708">
    <property type="entry name" value="DNA_pol3_alpha_NTPase_dom"/>
</dbReference>
<dbReference type="InterPro" id="IPR004365">
    <property type="entry name" value="NA-bd_OB_tRNA"/>
</dbReference>
<evidence type="ECO:0000256" key="9">
    <source>
        <dbReference type="ARBA" id="ARBA00025611"/>
    </source>
</evidence>
<keyword evidence="7" id="KW-0235">DNA replication</keyword>
<dbReference type="Gene3D" id="1.10.150.870">
    <property type="match status" value="1"/>
</dbReference>
<name>A0ABS4G596_9CLOT</name>
<dbReference type="Pfam" id="PF14579">
    <property type="entry name" value="HHH_6"/>
    <property type="match status" value="1"/>
</dbReference>
<dbReference type="InterPro" id="IPR029460">
    <property type="entry name" value="DNAPol_HHH"/>
</dbReference>
<dbReference type="Pfam" id="PF02811">
    <property type="entry name" value="PHP"/>
    <property type="match status" value="1"/>
</dbReference>
<dbReference type="Pfam" id="PF17657">
    <property type="entry name" value="DNA_pol3_finger"/>
    <property type="match status" value="1"/>
</dbReference>
<keyword evidence="8" id="KW-0239">DNA-directed DNA polymerase</keyword>
<dbReference type="PANTHER" id="PTHR32294:SF0">
    <property type="entry name" value="DNA POLYMERASE III SUBUNIT ALPHA"/>
    <property type="match status" value="1"/>
</dbReference>
<evidence type="ECO:0000259" key="11">
    <source>
        <dbReference type="SMART" id="SM00481"/>
    </source>
</evidence>
<comment type="subcellular location">
    <subcellularLocation>
        <location evidence="1">Cytoplasm</location>
    </subcellularLocation>
</comment>
<dbReference type="NCBIfam" id="TIGR00594">
    <property type="entry name" value="polc"/>
    <property type="match status" value="1"/>
</dbReference>
<reference evidence="12 13" key="1">
    <citation type="submission" date="2021-03" db="EMBL/GenBank/DDBJ databases">
        <title>Genomic Encyclopedia of Type Strains, Phase IV (KMG-IV): sequencing the most valuable type-strain genomes for metagenomic binning, comparative biology and taxonomic classification.</title>
        <authorList>
            <person name="Goeker M."/>
        </authorList>
    </citation>
    <scope>NUCLEOTIDE SEQUENCE [LARGE SCALE GENOMIC DNA]</scope>
    <source>
        <strain evidence="12 13">DSM 6139</strain>
    </source>
</reference>
<dbReference type="InterPro" id="IPR040982">
    <property type="entry name" value="DNA_pol3_finger"/>
</dbReference>
<evidence type="ECO:0000256" key="7">
    <source>
        <dbReference type="ARBA" id="ARBA00022705"/>
    </source>
</evidence>
<organism evidence="12 13">
    <name type="scientific">Youngiibacter multivorans</name>
    <dbReference type="NCBI Taxonomy" id="937251"/>
    <lineage>
        <taxon>Bacteria</taxon>
        <taxon>Bacillati</taxon>
        <taxon>Bacillota</taxon>
        <taxon>Clostridia</taxon>
        <taxon>Eubacteriales</taxon>
        <taxon>Clostridiaceae</taxon>
        <taxon>Youngiibacter</taxon>
    </lineage>
</organism>
<dbReference type="Gene3D" id="3.20.20.140">
    <property type="entry name" value="Metal-dependent hydrolases"/>
    <property type="match status" value="1"/>
</dbReference>
<comment type="caution">
    <text evidence="12">The sequence shown here is derived from an EMBL/GenBank/DDBJ whole genome shotgun (WGS) entry which is preliminary data.</text>
</comment>
<dbReference type="InterPro" id="IPR041931">
    <property type="entry name" value="DNA_pol3_alpha_thumb_dom"/>
</dbReference>
<evidence type="ECO:0000256" key="10">
    <source>
        <dbReference type="ARBA" id="ARBA00049244"/>
    </source>
</evidence>